<name>I2ND03_NEISI</name>
<accession>I2ND03</accession>
<evidence type="ECO:0000313" key="2">
    <source>
        <dbReference type="Proteomes" id="UP000004473"/>
    </source>
</evidence>
<comment type="caution">
    <text evidence="1">The sequence shown here is derived from an EMBL/GenBank/DDBJ whole genome shotgun (WGS) entry which is preliminary data.</text>
</comment>
<dbReference type="EMBL" id="AJMT01000205">
    <property type="protein sequence ID" value="EIG23714.1"/>
    <property type="molecule type" value="Genomic_DNA"/>
</dbReference>
<protein>
    <submittedName>
        <fullName evidence="1">Uncharacterized protein</fullName>
    </submittedName>
</protein>
<dbReference type="RefSeq" id="WP_003769215.1">
    <property type="nucleotide sequence ID" value="NZ_AJMT01000205.1"/>
</dbReference>
<evidence type="ECO:0000313" key="1">
    <source>
        <dbReference type="EMBL" id="EIG23714.1"/>
    </source>
</evidence>
<organism evidence="1 2">
    <name type="scientific">Neisseria sicca VK64</name>
    <dbReference type="NCBI Taxonomy" id="1095748"/>
    <lineage>
        <taxon>Bacteria</taxon>
        <taxon>Pseudomonadati</taxon>
        <taxon>Pseudomonadota</taxon>
        <taxon>Betaproteobacteria</taxon>
        <taxon>Neisseriales</taxon>
        <taxon>Neisseriaceae</taxon>
        <taxon>Neisseria</taxon>
    </lineage>
</organism>
<proteinExistence type="predicted"/>
<sequence>MWNIKDIEHDELIQFLKNEKFYASPFNIKDDQIKIIHDGDLATYFATDDSEEFFQDWQSLWENQIVNLNIYGNSNILSKINHFLEEELNYSKDFCGATKKVGYDAGTEISLLFNNMEGDMLKLLLCVAHNKTSPFIEKMRLIYLNNGFPCGYEGSYPNGKFVVFSNK</sequence>
<dbReference type="Proteomes" id="UP000004473">
    <property type="component" value="Unassembled WGS sequence"/>
</dbReference>
<dbReference type="AlphaFoldDB" id="I2ND03"/>
<gene>
    <name evidence="1" type="ORF">HMPREF1051_0363</name>
</gene>
<reference evidence="1 2" key="1">
    <citation type="submission" date="2012-04" db="EMBL/GenBank/DDBJ databases">
        <authorList>
            <person name="Harkins D.M."/>
            <person name="Madupu R."/>
            <person name="Durkin A.S."/>
            <person name="Torralba M."/>
            <person name="Methe B."/>
            <person name="Sutton G.G."/>
            <person name="Nelson K.E."/>
        </authorList>
    </citation>
    <scope>NUCLEOTIDE SEQUENCE [LARGE SCALE GENOMIC DNA]</scope>
    <source>
        <strain evidence="1 2">VK64</strain>
    </source>
</reference>